<protein>
    <submittedName>
        <fullName evidence="1">Uncharacterized protein</fullName>
    </submittedName>
</protein>
<organism evidence="1 2">
    <name type="scientific">Dreissena polymorpha</name>
    <name type="common">Zebra mussel</name>
    <name type="synonym">Mytilus polymorpha</name>
    <dbReference type="NCBI Taxonomy" id="45954"/>
    <lineage>
        <taxon>Eukaryota</taxon>
        <taxon>Metazoa</taxon>
        <taxon>Spiralia</taxon>
        <taxon>Lophotrochozoa</taxon>
        <taxon>Mollusca</taxon>
        <taxon>Bivalvia</taxon>
        <taxon>Autobranchia</taxon>
        <taxon>Heteroconchia</taxon>
        <taxon>Euheterodonta</taxon>
        <taxon>Imparidentia</taxon>
        <taxon>Neoheterodontei</taxon>
        <taxon>Myida</taxon>
        <taxon>Dreissenoidea</taxon>
        <taxon>Dreissenidae</taxon>
        <taxon>Dreissena</taxon>
    </lineage>
</organism>
<dbReference type="EMBL" id="JAIWYP010000004">
    <property type="protein sequence ID" value="KAH3842293.1"/>
    <property type="molecule type" value="Genomic_DNA"/>
</dbReference>
<accession>A0A9D4QT97</accession>
<proteinExistence type="predicted"/>
<gene>
    <name evidence="1" type="ORF">DPMN_115790</name>
</gene>
<evidence type="ECO:0000313" key="2">
    <source>
        <dbReference type="Proteomes" id="UP000828390"/>
    </source>
</evidence>
<keyword evidence="2" id="KW-1185">Reference proteome</keyword>
<sequence length="107" mass="11980">MNMRMSFFGNFAMMRSNTLQTLSISSSSLYDGAWTLMLVMLRGLADNFYTDEDESAGDRGSTENAVDYLCPNNERNNLRPVSVNVSTMPLACQLVGQIVDIYARMEC</sequence>
<comment type="caution">
    <text evidence="1">The sequence shown here is derived from an EMBL/GenBank/DDBJ whole genome shotgun (WGS) entry which is preliminary data.</text>
</comment>
<name>A0A9D4QT97_DREPO</name>
<dbReference type="AlphaFoldDB" id="A0A9D4QT97"/>
<dbReference type="Proteomes" id="UP000828390">
    <property type="component" value="Unassembled WGS sequence"/>
</dbReference>
<reference evidence="1" key="2">
    <citation type="submission" date="2020-11" db="EMBL/GenBank/DDBJ databases">
        <authorList>
            <person name="McCartney M.A."/>
            <person name="Auch B."/>
            <person name="Kono T."/>
            <person name="Mallez S."/>
            <person name="Becker A."/>
            <person name="Gohl D.M."/>
            <person name="Silverstein K.A.T."/>
            <person name="Koren S."/>
            <person name="Bechman K.B."/>
            <person name="Herman A."/>
            <person name="Abrahante J.E."/>
            <person name="Garbe J."/>
        </authorList>
    </citation>
    <scope>NUCLEOTIDE SEQUENCE</scope>
    <source>
        <strain evidence="1">Duluth1</strain>
        <tissue evidence="1">Whole animal</tissue>
    </source>
</reference>
<reference evidence="1" key="1">
    <citation type="journal article" date="2019" name="bioRxiv">
        <title>The Genome of the Zebra Mussel, Dreissena polymorpha: A Resource for Invasive Species Research.</title>
        <authorList>
            <person name="McCartney M.A."/>
            <person name="Auch B."/>
            <person name="Kono T."/>
            <person name="Mallez S."/>
            <person name="Zhang Y."/>
            <person name="Obille A."/>
            <person name="Becker A."/>
            <person name="Abrahante J.E."/>
            <person name="Garbe J."/>
            <person name="Badalamenti J.P."/>
            <person name="Herman A."/>
            <person name="Mangelson H."/>
            <person name="Liachko I."/>
            <person name="Sullivan S."/>
            <person name="Sone E.D."/>
            <person name="Koren S."/>
            <person name="Silverstein K.A.T."/>
            <person name="Beckman K.B."/>
            <person name="Gohl D.M."/>
        </authorList>
    </citation>
    <scope>NUCLEOTIDE SEQUENCE</scope>
    <source>
        <strain evidence="1">Duluth1</strain>
        <tissue evidence="1">Whole animal</tissue>
    </source>
</reference>
<evidence type="ECO:0000313" key="1">
    <source>
        <dbReference type="EMBL" id="KAH3842293.1"/>
    </source>
</evidence>